<protein>
    <recommendedName>
        <fullName evidence="1">Condensation domain-containing protein</fullName>
    </recommendedName>
</protein>
<feature type="domain" description="Condensation" evidence="1">
    <location>
        <begin position="112"/>
        <end position="536"/>
    </location>
</feature>
<keyword evidence="3" id="KW-1185">Reference proteome</keyword>
<dbReference type="PANTHER" id="PTHR45527:SF1">
    <property type="entry name" value="FATTY ACID SYNTHASE"/>
    <property type="match status" value="1"/>
</dbReference>
<dbReference type="AlphaFoldDB" id="A0A1S7TRX6"/>
<dbReference type="Gene3D" id="3.30.559.10">
    <property type="entry name" value="Chloramphenicol acetyltransferase-like domain"/>
    <property type="match status" value="1"/>
</dbReference>
<organism evidence="2 3">
    <name type="scientific">Agrobacterium deltaense NCPPB 1641</name>
    <dbReference type="NCBI Taxonomy" id="1183425"/>
    <lineage>
        <taxon>Bacteria</taxon>
        <taxon>Pseudomonadati</taxon>
        <taxon>Pseudomonadota</taxon>
        <taxon>Alphaproteobacteria</taxon>
        <taxon>Hyphomicrobiales</taxon>
        <taxon>Rhizobiaceae</taxon>
        <taxon>Rhizobium/Agrobacterium group</taxon>
        <taxon>Agrobacterium</taxon>
    </lineage>
</organism>
<dbReference type="GO" id="GO:0043041">
    <property type="term" value="P:amino acid activation for nonribosomal peptide biosynthetic process"/>
    <property type="evidence" value="ECO:0007669"/>
    <property type="project" value="TreeGrafter"/>
</dbReference>
<dbReference type="GO" id="GO:0031177">
    <property type="term" value="F:phosphopantetheine binding"/>
    <property type="evidence" value="ECO:0007669"/>
    <property type="project" value="TreeGrafter"/>
</dbReference>
<dbReference type="CDD" id="cd19544">
    <property type="entry name" value="E-C_NRPS"/>
    <property type="match status" value="1"/>
</dbReference>
<dbReference type="Gene3D" id="1.10.10.1830">
    <property type="entry name" value="Non-ribosomal peptide synthase, adenylation domain"/>
    <property type="match status" value="1"/>
</dbReference>
<dbReference type="EMBL" id="FCNP01000030">
    <property type="protein sequence ID" value="CVI57346.1"/>
    <property type="molecule type" value="Genomic_DNA"/>
</dbReference>
<dbReference type="RefSeq" id="WP_080853339.1">
    <property type="nucleotide sequence ID" value="NZ_LT009776.1"/>
</dbReference>
<evidence type="ECO:0000313" key="3">
    <source>
        <dbReference type="Proteomes" id="UP000192140"/>
    </source>
</evidence>
<dbReference type="InterPro" id="IPR001242">
    <property type="entry name" value="Condensation_dom"/>
</dbReference>
<dbReference type="InterPro" id="IPR044894">
    <property type="entry name" value="TubC_N_sf"/>
</dbReference>
<dbReference type="SUPFAM" id="SSF52777">
    <property type="entry name" value="CoA-dependent acyltransferases"/>
    <property type="match status" value="2"/>
</dbReference>
<evidence type="ECO:0000259" key="1">
    <source>
        <dbReference type="Pfam" id="PF00668"/>
    </source>
</evidence>
<dbReference type="GO" id="GO:0003824">
    <property type="term" value="F:catalytic activity"/>
    <property type="evidence" value="ECO:0007669"/>
    <property type="project" value="InterPro"/>
</dbReference>
<comment type="caution">
    <text evidence="2">The sequence shown here is derived from an EMBL/GenBank/DDBJ whole genome shotgun (WGS) entry which is preliminary data.</text>
</comment>
<dbReference type="InterPro" id="IPR023213">
    <property type="entry name" value="CAT-like_dom_sf"/>
</dbReference>
<evidence type="ECO:0000313" key="2">
    <source>
        <dbReference type="EMBL" id="CVI57346.1"/>
    </source>
</evidence>
<name>A0A1S7TRX6_9HYPH</name>
<dbReference type="Gene3D" id="3.30.559.30">
    <property type="entry name" value="Nonribosomal peptide synthetase, condensation domain"/>
    <property type="match status" value="1"/>
</dbReference>
<proteinExistence type="predicted"/>
<accession>A0A1S7TRX6</accession>
<dbReference type="Pfam" id="PF00668">
    <property type="entry name" value="Condensation"/>
    <property type="match status" value="1"/>
</dbReference>
<dbReference type="GO" id="GO:0044550">
    <property type="term" value="P:secondary metabolite biosynthetic process"/>
    <property type="evidence" value="ECO:0007669"/>
    <property type="project" value="TreeGrafter"/>
</dbReference>
<dbReference type="Proteomes" id="UP000192140">
    <property type="component" value="Unassembled WGS sequence"/>
</dbReference>
<dbReference type="PANTHER" id="PTHR45527">
    <property type="entry name" value="NONRIBOSOMAL PEPTIDE SYNTHETASE"/>
    <property type="match status" value="1"/>
</dbReference>
<sequence>MTLENLLKMLADSNIAIGVDGESLVVSGPKDILTLETLDTISRHKADLLDIYGKNDEGAKKNSNRFAVSVPRNLIEADSATITPDMLPLIDLTQADIDYIIANTRDGVRNIQDIYSLAPLQEGLLFHHTLTTGSDPYLLVGQRAFSSRQQLDRYLAALNQVVSRHDVLRTGFVWENISNAAQVVWREASLKVHELQIDIGNGSVARQLTRFSDPRTTRIDLTQPPLLYPIVAFDGENDQWLLVVMMHHIIGDRSTLEILHTEIEELVARDGSNLPVPQPFRDLIAQVRHGVTKEEHEHFFRSMLAGIQEPTTPFGLIDVHRDGSAVTEARRLVPVALCKRLRAEARRLGVSLACLCHLAWGQVVARTSGRQSVVFGTVLFGRMLASSSSSRAMGLFINTLPIRIDLDETGVKQCVLRTHSLLADLLQHEHASLALVQRCSGLEAGKPLFSSLLNYRYYASPAESLASDDRSDVSERSSYPVSCTIDDSGENVHLTTQIVLPHSSELLCAYMERALESLVDALEHTPDLPVHALDILPQKKIIYRRGPGSRRTRYLHTRLAYTNFSRNKPVAVQEIPRLSAVITIGHTLNLTVTPIA</sequence>
<gene>
    <name evidence="2" type="ORF">AGR7A_Lc10041</name>
</gene>
<dbReference type="GO" id="GO:0005737">
    <property type="term" value="C:cytoplasm"/>
    <property type="evidence" value="ECO:0007669"/>
    <property type="project" value="TreeGrafter"/>
</dbReference>
<reference evidence="2" key="1">
    <citation type="submission" date="2016-01" db="EMBL/GenBank/DDBJ databases">
        <authorList>
            <person name="Regsiter A."/>
            <person name="william w."/>
        </authorList>
    </citation>
    <scope>NUCLEOTIDE SEQUENCE</scope>
    <source>
        <strain evidence="2">NCPPB 1641</strain>
    </source>
</reference>